<dbReference type="EMBL" id="CAUEEQ010040031">
    <property type="protein sequence ID" value="CAJ0955340.1"/>
    <property type="molecule type" value="Genomic_DNA"/>
</dbReference>
<dbReference type="Proteomes" id="UP001176940">
    <property type="component" value="Unassembled WGS sequence"/>
</dbReference>
<sequence length="111" mass="12601">MPPPFWKMAAPREKTDGRTPGGPGNEPHICDLQTVWVDTTVKQKSDPNSHVVRIVTPEEEVFLSTKEQPHQVLWSWKVNQLIRQSLEGARDFPLWGREPENPARPPDVSAV</sequence>
<feature type="region of interest" description="Disordered" evidence="1">
    <location>
        <begin position="92"/>
        <end position="111"/>
    </location>
</feature>
<accession>A0ABN9M1C3</accession>
<name>A0ABN9M1C3_9NEOB</name>
<protein>
    <submittedName>
        <fullName evidence="2">Uncharacterized protein</fullName>
    </submittedName>
</protein>
<feature type="region of interest" description="Disordered" evidence="1">
    <location>
        <begin position="1"/>
        <end position="28"/>
    </location>
</feature>
<comment type="caution">
    <text evidence="2">The sequence shown here is derived from an EMBL/GenBank/DDBJ whole genome shotgun (WGS) entry which is preliminary data.</text>
</comment>
<dbReference type="PANTHER" id="PTHR46089:SF1">
    <property type="entry name" value="ALS2 C-TERMINAL-LIKE PROTEIN"/>
    <property type="match status" value="1"/>
</dbReference>
<organism evidence="2 3">
    <name type="scientific">Ranitomeya imitator</name>
    <name type="common">mimic poison frog</name>
    <dbReference type="NCBI Taxonomy" id="111125"/>
    <lineage>
        <taxon>Eukaryota</taxon>
        <taxon>Metazoa</taxon>
        <taxon>Chordata</taxon>
        <taxon>Craniata</taxon>
        <taxon>Vertebrata</taxon>
        <taxon>Euteleostomi</taxon>
        <taxon>Amphibia</taxon>
        <taxon>Batrachia</taxon>
        <taxon>Anura</taxon>
        <taxon>Neobatrachia</taxon>
        <taxon>Hyloidea</taxon>
        <taxon>Dendrobatidae</taxon>
        <taxon>Dendrobatinae</taxon>
        <taxon>Ranitomeya</taxon>
    </lineage>
</organism>
<dbReference type="PANTHER" id="PTHR46089">
    <property type="entry name" value="ALSIN HOMOLOG"/>
    <property type="match status" value="1"/>
</dbReference>
<keyword evidence="3" id="KW-1185">Reference proteome</keyword>
<reference evidence="2" key="1">
    <citation type="submission" date="2023-07" db="EMBL/GenBank/DDBJ databases">
        <authorList>
            <person name="Stuckert A."/>
        </authorList>
    </citation>
    <scope>NUCLEOTIDE SEQUENCE</scope>
</reference>
<evidence type="ECO:0000313" key="3">
    <source>
        <dbReference type="Proteomes" id="UP001176940"/>
    </source>
</evidence>
<gene>
    <name evidence="2" type="ORF">RIMI_LOCUS15100188</name>
</gene>
<dbReference type="InterPro" id="IPR051984">
    <property type="entry name" value="Alsin"/>
</dbReference>
<evidence type="ECO:0000313" key="2">
    <source>
        <dbReference type="EMBL" id="CAJ0955340.1"/>
    </source>
</evidence>
<evidence type="ECO:0000256" key="1">
    <source>
        <dbReference type="SAM" id="MobiDB-lite"/>
    </source>
</evidence>
<proteinExistence type="predicted"/>